<evidence type="ECO:0000256" key="2">
    <source>
        <dbReference type="ARBA" id="ARBA00001089"/>
    </source>
</evidence>
<dbReference type="Proteomes" id="UP000295416">
    <property type="component" value="Unassembled WGS sequence"/>
</dbReference>
<feature type="binding site" evidence="10">
    <location>
        <position position="488"/>
    </location>
    <ligand>
        <name>L-glutamate</name>
        <dbReference type="ChEBI" id="CHEBI:29985"/>
    </ligand>
</feature>
<comment type="catalytic activity">
    <reaction evidence="1 11">
        <text>an S-substituted glutathione + H2O = an S-substituted L-cysteinylglycine + L-glutamate</text>
        <dbReference type="Rhea" id="RHEA:59468"/>
        <dbReference type="ChEBI" id="CHEBI:15377"/>
        <dbReference type="ChEBI" id="CHEBI:29985"/>
        <dbReference type="ChEBI" id="CHEBI:90779"/>
        <dbReference type="ChEBI" id="CHEBI:143103"/>
        <dbReference type="EC" id="3.4.19.13"/>
    </reaction>
</comment>
<keyword evidence="11" id="KW-0317">Glutathione biosynthesis</keyword>
<keyword evidence="4 11" id="KW-0808">Transferase</keyword>
<name>A0A4R2PAH9_9BACL</name>
<organism evidence="13 14">
    <name type="scientific">Scopulibacillus darangshiensis</name>
    <dbReference type="NCBI Taxonomy" id="442528"/>
    <lineage>
        <taxon>Bacteria</taxon>
        <taxon>Bacillati</taxon>
        <taxon>Bacillota</taxon>
        <taxon>Bacilli</taxon>
        <taxon>Bacillales</taxon>
        <taxon>Sporolactobacillaceae</taxon>
        <taxon>Scopulibacillus</taxon>
    </lineage>
</organism>
<dbReference type="PROSITE" id="PS00462">
    <property type="entry name" value="G_GLU_TRANSPEPTIDASE"/>
    <property type="match status" value="1"/>
</dbReference>
<keyword evidence="7 11" id="KW-0012">Acyltransferase</keyword>
<dbReference type="GO" id="GO:0103068">
    <property type="term" value="F:leukotriene C4 gamma-glutamyl transferase activity"/>
    <property type="evidence" value="ECO:0007669"/>
    <property type="project" value="UniProtKB-EC"/>
</dbReference>
<dbReference type="GO" id="GO:0036374">
    <property type="term" value="F:glutathione hydrolase activity"/>
    <property type="evidence" value="ECO:0007669"/>
    <property type="project" value="UniProtKB-UniRule"/>
</dbReference>
<accession>A0A4R2PAH9</accession>
<keyword evidence="5 11" id="KW-0378">Hydrolase</keyword>
<dbReference type="EC" id="3.4.19.13" evidence="11"/>
<dbReference type="InterPro" id="IPR029055">
    <property type="entry name" value="Ntn_hydrolases_N"/>
</dbReference>
<dbReference type="PRINTS" id="PR01210">
    <property type="entry name" value="GGTRANSPTASE"/>
</dbReference>
<evidence type="ECO:0000256" key="4">
    <source>
        <dbReference type="ARBA" id="ARBA00022679"/>
    </source>
</evidence>
<feature type="signal peptide" evidence="12">
    <location>
        <begin position="1"/>
        <end position="27"/>
    </location>
</feature>
<dbReference type="InterPro" id="IPR000101">
    <property type="entry name" value="GGT_peptidase"/>
</dbReference>
<evidence type="ECO:0000256" key="11">
    <source>
        <dbReference type="RuleBase" id="RU368036"/>
    </source>
</evidence>
<dbReference type="SUPFAM" id="SSF56235">
    <property type="entry name" value="N-terminal nucleophile aminohydrolases (Ntn hydrolases)"/>
    <property type="match status" value="1"/>
</dbReference>
<evidence type="ECO:0000256" key="3">
    <source>
        <dbReference type="ARBA" id="ARBA00009381"/>
    </source>
</evidence>
<feature type="active site" description="Nucleophile" evidence="9">
    <location>
        <position position="404"/>
    </location>
</feature>
<gene>
    <name evidence="13" type="ORF">EV207_10484</name>
</gene>
<comment type="PTM">
    <text evidence="11">Cleaved by autocatalysis into a large and a small subunit.</text>
</comment>
<dbReference type="GO" id="GO:0006751">
    <property type="term" value="P:glutathione catabolic process"/>
    <property type="evidence" value="ECO:0007669"/>
    <property type="project" value="UniProtKB-UniRule"/>
</dbReference>
<feature type="chain" id="PRO_5020899623" description="Glutathione hydrolase proenzyme" evidence="12">
    <location>
        <begin position="28"/>
        <end position="599"/>
    </location>
</feature>
<feature type="binding site" evidence="10">
    <location>
        <position position="446"/>
    </location>
    <ligand>
        <name>L-glutamate</name>
        <dbReference type="ChEBI" id="CHEBI:29985"/>
    </ligand>
</feature>
<keyword evidence="12" id="KW-0732">Signal</keyword>
<dbReference type="Gene3D" id="1.10.246.130">
    <property type="match status" value="1"/>
</dbReference>
<dbReference type="EC" id="2.3.2.2" evidence="11"/>
<dbReference type="InterPro" id="IPR055262">
    <property type="entry name" value="GGT_CS"/>
</dbReference>
<dbReference type="NCBIfam" id="TIGR00066">
    <property type="entry name" value="g_glut_trans"/>
    <property type="match status" value="1"/>
</dbReference>
<feature type="binding site" evidence="10">
    <location>
        <begin position="465"/>
        <end position="466"/>
    </location>
    <ligand>
        <name>L-glutamate</name>
        <dbReference type="ChEBI" id="CHEBI:29985"/>
    </ligand>
</feature>
<dbReference type="Pfam" id="PF01019">
    <property type="entry name" value="G_glu_transpept"/>
    <property type="match status" value="1"/>
</dbReference>
<evidence type="ECO:0000256" key="12">
    <source>
        <dbReference type="SAM" id="SignalP"/>
    </source>
</evidence>
<evidence type="ECO:0000256" key="10">
    <source>
        <dbReference type="PIRSR" id="PIRSR600101-2"/>
    </source>
</evidence>
<protein>
    <recommendedName>
        <fullName evidence="11">Glutathione hydrolase proenzyme</fullName>
        <ecNumber evidence="11">2.3.2.2</ecNumber>
        <ecNumber evidence="11">3.4.19.13</ecNumber>
    </recommendedName>
    <component>
        <recommendedName>
            <fullName evidence="11">Glutathione hydrolase large chain</fullName>
        </recommendedName>
    </component>
    <component>
        <recommendedName>
            <fullName evidence="11">Glutathione hydrolase small chain</fullName>
        </recommendedName>
    </component>
</protein>
<dbReference type="PANTHER" id="PTHR43199:SF1">
    <property type="entry name" value="GLUTATHIONE HYDROLASE PROENZYME"/>
    <property type="match status" value="1"/>
</dbReference>
<evidence type="ECO:0000256" key="9">
    <source>
        <dbReference type="PIRSR" id="PIRSR600101-1"/>
    </source>
</evidence>
<comment type="pathway">
    <text evidence="11">Sulfur metabolism; glutathione metabolism.</text>
</comment>
<feature type="binding site" evidence="10">
    <location>
        <position position="115"/>
    </location>
    <ligand>
        <name>L-glutamate</name>
        <dbReference type="ChEBI" id="CHEBI:29985"/>
    </ligand>
</feature>
<comment type="caution">
    <text evidence="13">The sequence shown here is derived from an EMBL/GenBank/DDBJ whole genome shotgun (WGS) entry which is preliminary data.</text>
</comment>
<dbReference type="EMBL" id="SLXK01000004">
    <property type="protein sequence ID" value="TCP30905.1"/>
    <property type="molecule type" value="Genomic_DNA"/>
</dbReference>
<evidence type="ECO:0000256" key="5">
    <source>
        <dbReference type="ARBA" id="ARBA00022801"/>
    </source>
</evidence>
<dbReference type="RefSeq" id="WP_132744179.1">
    <property type="nucleotide sequence ID" value="NZ_SLXK01000004.1"/>
</dbReference>
<dbReference type="AlphaFoldDB" id="A0A4R2PAH9"/>
<keyword evidence="6 11" id="KW-0865">Zymogen</keyword>
<dbReference type="InterPro" id="IPR043138">
    <property type="entry name" value="GGT_lsub"/>
</dbReference>
<proteinExistence type="inferred from homology"/>
<comment type="subunit">
    <text evidence="11">This enzyme consists of two polypeptide chains, which are synthesized in precursor form from a single polypeptide.</text>
</comment>
<evidence type="ECO:0000256" key="7">
    <source>
        <dbReference type="ARBA" id="ARBA00023315"/>
    </source>
</evidence>
<evidence type="ECO:0000313" key="13">
    <source>
        <dbReference type="EMBL" id="TCP30905.1"/>
    </source>
</evidence>
<dbReference type="OrthoDB" id="9781342at2"/>
<dbReference type="PANTHER" id="PTHR43199">
    <property type="entry name" value="GLUTATHIONE HYDROLASE"/>
    <property type="match status" value="1"/>
</dbReference>
<comment type="catalytic activity">
    <reaction evidence="2 11">
        <text>glutathione + H2O = L-cysteinylglycine + L-glutamate</text>
        <dbReference type="Rhea" id="RHEA:28807"/>
        <dbReference type="ChEBI" id="CHEBI:15377"/>
        <dbReference type="ChEBI" id="CHEBI:29985"/>
        <dbReference type="ChEBI" id="CHEBI:57925"/>
        <dbReference type="ChEBI" id="CHEBI:61694"/>
        <dbReference type="EC" id="3.4.19.13"/>
    </reaction>
</comment>
<dbReference type="InterPro" id="IPR051792">
    <property type="entry name" value="GGT_bact"/>
</dbReference>
<evidence type="ECO:0000313" key="14">
    <source>
        <dbReference type="Proteomes" id="UP000295416"/>
    </source>
</evidence>
<dbReference type="Gene3D" id="3.60.20.40">
    <property type="match status" value="1"/>
</dbReference>
<comment type="similarity">
    <text evidence="3 11">Belongs to the gamma-glutamyltransferase family.</text>
</comment>
<dbReference type="InterPro" id="IPR043137">
    <property type="entry name" value="GGT_ssub_C"/>
</dbReference>
<reference evidence="13 14" key="1">
    <citation type="submission" date="2019-03" db="EMBL/GenBank/DDBJ databases">
        <title>Genomic Encyclopedia of Type Strains, Phase IV (KMG-IV): sequencing the most valuable type-strain genomes for metagenomic binning, comparative biology and taxonomic classification.</title>
        <authorList>
            <person name="Goeker M."/>
        </authorList>
    </citation>
    <scope>NUCLEOTIDE SEQUENCE [LARGE SCALE GENOMIC DNA]</scope>
    <source>
        <strain evidence="13 14">DSM 19377</strain>
    </source>
</reference>
<dbReference type="UniPathway" id="UPA00204"/>
<evidence type="ECO:0000256" key="6">
    <source>
        <dbReference type="ARBA" id="ARBA00023145"/>
    </source>
</evidence>
<comment type="catalytic activity">
    <reaction evidence="8 11">
        <text>an N-terminal (5-L-glutamyl)-[peptide] + an alpha-amino acid = 5-L-glutamyl amino acid + an N-terminal L-alpha-aminoacyl-[peptide]</text>
        <dbReference type="Rhea" id="RHEA:23904"/>
        <dbReference type="Rhea" id="RHEA-COMP:9780"/>
        <dbReference type="Rhea" id="RHEA-COMP:9795"/>
        <dbReference type="ChEBI" id="CHEBI:77644"/>
        <dbReference type="ChEBI" id="CHEBI:78597"/>
        <dbReference type="ChEBI" id="CHEBI:78599"/>
        <dbReference type="ChEBI" id="CHEBI:78608"/>
        <dbReference type="EC" id="2.3.2.2"/>
    </reaction>
</comment>
<evidence type="ECO:0000256" key="8">
    <source>
        <dbReference type="ARBA" id="ARBA00047417"/>
    </source>
</evidence>
<keyword evidence="14" id="KW-1185">Reference proteome</keyword>
<evidence type="ECO:0000256" key="1">
    <source>
        <dbReference type="ARBA" id="ARBA00001049"/>
    </source>
</evidence>
<dbReference type="GO" id="GO:0006750">
    <property type="term" value="P:glutathione biosynthetic process"/>
    <property type="evidence" value="ECO:0007669"/>
    <property type="project" value="UniProtKB-KW"/>
</dbReference>
<sequence length="599" mass="65560">MRNVVKVVSVLLTLCLLLGINLPAVHADEHGKTPKGDLPKYQVDVGTKGMVATAHPEATKIGADVLRHGGNAVDAAIAIQFALNVSEPMMSGIGGGGFMMVYDAKKDKTTIIDSREKASAGSKPDMFLDKDGKPIPFDERVMMGDAVGVPGTLKGLETAYDKWGTVDWKKLVTPAEKLAKHGVKVNWVLADAVKDNQEKLSRSAAKNIFLPNGEPLQKGDKLVQKDLAKTLNMIEKRGSAALYHGPITKALASTVQKFGGTMTEKDLSNYDVTVDKPLMGTYRGYKLATMPPPSSGGLTVLQILKLLEGYDMKQYGPRSPEKYNLLAEAMHVAYADRGAYIGDPKFVDVPMKGMLDDDYIAKRRQLIELGKANKSIKPGDPWAYQDGENHGYVEQPNDKKTGETTHFTVADQWGNLVSYTTTIEQEFGTGIMVPGYGFMLNNEMTDFDAVPGGANQVKAGKRPMSSMSPTIVFDKDGNPFMTVGSPGGKTIITSVAQTIINVIDYGMAPKQAIEEQRIYSPDYPDIRWEQGVPENVRGQLEQLGYKFDKVPRDIGNVQMIRIYPNFYLGAADSTRQGRAQGIDHVKGARHDHHNRHNDK</sequence>